<gene>
    <name evidence="1" type="ORF">GCM10022287_25430</name>
</gene>
<accession>A0ABP8A3V3</accession>
<name>A0ABP8A3V3_9MICO</name>
<protein>
    <recommendedName>
        <fullName evidence="3">HNH endonuclease</fullName>
    </recommendedName>
</protein>
<keyword evidence="2" id="KW-1185">Reference proteome</keyword>
<proteinExistence type="predicted"/>
<dbReference type="Proteomes" id="UP001501079">
    <property type="component" value="Unassembled WGS sequence"/>
</dbReference>
<evidence type="ECO:0000313" key="2">
    <source>
        <dbReference type="Proteomes" id="UP001501079"/>
    </source>
</evidence>
<comment type="caution">
    <text evidence="1">The sequence shown here is derived from an EMBL/GenBank/DDBJ whole genome shotgun (WGS) entry which is preliminary data.</text>
</comment>
<sequence length="203" mass="23704">MKHCGECGRDLPLSEFNKSSGRKDGLQWICRECNKRHAREYYAKNREHHIRVIVARRRLTRKAAHEYLAQYLITHPCVDCGEADVRVLDFDHREGSGKTALVTRLAANGFGRERIDAEIAKCDVRCRNCHARITYERAGNSWRQRVFERMHPNGRQATAPRVQIRRQLLSTRQLMDDVAEIAGLLQQRAFDVFAREYADDPRW</sequence>
<dbReference type="EMBL" id="BAABBW010000004">
    <property type="protein sequence ID" value="GAA4177133.1"/>
    <property type="molecule type" value="Genomic_DNA"/>
</dbReference>
<organism evidence="1 2">
    <name type="scientific">Gryllotalpicola koreensis</name>
    <dbReference type="NCBI Taxonomy" id="993086"/>
    <lineage>
        <taxon>Bacteria</taxon>
        <taxon>Bacillati</taxon>
        <taxon>Actinomycetota</taxon>
        <taxon>Actinomycetes</taxon>
        <taxon>Micrococcales</taxon>
        <taxon>Microbacteriaceae</taxon>
        <taxon>Gryllotalpicola</taxon>
    </lineage>
</organism>
<evidence type="ECO:0008006" key="3">
    <source>
        <dbReference type="Google" id="ProtNLM"/>
    </source>
</evidence>
<reference evidence="2" key="1">
    <citation type="journal article" date="2019" name="Int. J. Syst. Evol. Microbiol.">
        <title>The Global Catalogue of Microorganisms (GCM) 10K type strain sequencing project: providing services to taxonomists for standard genome sequencing and annotation.</title>
        <authorList>
            <consortium name="The Broad Institute Genomics Platform"/>
            <consortium name="The Broad Institute Genome Sequencing Center for Infectious Disease"/>
            <person name="Wu L."/>
            <person name="Ma J."/>
        </authorList>
    </citation>
    <scope>NUCLEOTIDE SEQUENCE [LARGE SCALE GENOMIC DNA]</scope>
    <source>
        <strain evidence="2">JCM 17591</strain>
    </source>
</reference>
<evidence type="ECO:0000313" key="1">
    <source>
        <dbReference type="EMBL" id="GAA4177133.1"/>
    </source>
</evidence>